<dbReference type="EMBL" id="WBPI01000004">
    <property type="protein sequence ID" value="KAB2451517.1"/>
    <property type="molecule type" value="Genomic_DNA"/>
</dbReference>
<evidence type="ECO:0000313" key="1">
    <source>
        <dbReference type="EMBL" id="KAB2451517.1"/>
    </source>
</evidence>
<sequence length="150" mass="16703">MVATSLINLTYKFNHNVTLGFDINILIDALQKIQSGTEPSRLQLNSIKKAKSFFETIRDFCHGTHTVYFTGISGAEAFSLYVSATKITGSLQDVESSIAPYITLLDGAENGQQLSVPMIQQIVKVFENISQYINQQDIYGFTNQATGWRL</sequence>
<dbReference type="Proteomes" id="UP000461739">
    <property type="component" value="Unassembled WGS sequence"/>
</dbReference>
<accession>A0AAN5XT55</accession>
<organism evidence="1 2">
    <name type="scientific">Bacillus cereus</name>
    <dbReference type="NCBI Taxonomy" id="1396"/>
    <lineage>
        <taxon>Bacteria</taxon>
        <taxon>Bacillati</taxon>
        <taxon>Bacillota</taxon>
        <taxon>Bacilli</taxon>
        <taxon>Bacillales</taxon>
        <taxon>Bacillaceae</taxon>
        <taxon>Bacillus</taxon>
        <taxon>Bacillus cereus group</taxon>
    </lineage>
</organism>
<reference evidence="1 2" key="1">
    <citation type="submission" date="2019-10" db="EMBL/GenBank/DDBJ databases">
        <title>Bacillus from the desert of Cuatro Cinegas, Coahuila.</title>
        <authorList>
            <person name="Olmedo-Alvarez G."/>
            <person name="Saldana S."/>
            <person name="Barcelo D."/>
        </authorList>
    </citation>
    <scope>NUCLEOTIDE SEQUENCE [LARGE SCALE GENOMIC DNA]</scope>
    <source>
        <strain evidence="1 2">CH316_11T</strain>
    </source>
</reference>
<dbReference type="AlphaFoldDB" id="A0AAN5XT55"/>
<comment type="caution">
    <text evidence="1">The sequence shown here is derived from an EMBL/GenBank/DDBJ whole genome shotgun (WGS) entry which is preliminary data.</text>
</comment>
<name>A0AAN5XT55_BACCE</name>
<gene>
    <name evidence="1" type="ORF">F8165_07265</name>
</gene>
<protein>
    <submittedName>
        <fullName evidence="1">Uncharacterized protein</fullName>
    </submittedName>
</protein>
<evidence type="ECO:0000313" key="2">
    <source>
        <dbReference type="Proteomes" id="UP000461739"/>
    </source>
</evidence>
<dbReference type="RefSeq" id="WP_151527076.1">
    <property type="nucleotide sequence ID" value="NZ_JARPOW010000032.1"/>
</dbReference>
<proteinExistence type="predicted"/>